<dbReference type="InterPro" id="IPR023405">
    <property type="entry name" value="Topo_IA_core_domain"/>
</dbReference>
<evidence type="ECO:0000256" key="2">
    <source>
        <dbReference type="ARBA" id="ARBA00023125"/>
    </source>
</evidence>
<feature type="domain" description="Topo IA-type catalytic" evidence="5">
    <location>
        <begin position="157"/>
        <end position="564"/>
    </location>
</feature>
<dbReference type="Gene3D" id="1.10.290.10">
    <property type="entry name" value="Topoisomerase I, domain 4"/>
    <property type="match status" value="1"/>
</dbReference>
<dbReference type="PANTHER" id="PTHR11390:SF21">
    <property type="entry name" value="DNA TOPOISOMERASE 3-ALPHA"/>
    <property type="match status" value="1"/>
</dbReference>
<dbReference type="SMART" id="SM00493">
    <property type="entry name" value="TOPRIM"/>
    <property type="match status" value="1"/>
</dbReference>
<dbReference type="Pfam" id="PF01131">
    <property type="entry name" value="Topoisom_bac"/>
    <property type="match status" value="1"/>
</dbReference>
<dbReference type="PANTHER" id="PTHR11390">
    <property type="entry name" value="PROKARYOTIC DNA TOPOISOMERASE"/>
    <property type="match status" value="1"/>
</dbReference>
<dbReference type="KEGG" id="ral:Rumal_3346"/>
<sequence length="660" mass="74605">MVGILTEKNSAYENFKKALGGVSGIYNGEQFILTHAKGHLYQFEEPYKQVDASLSGKYKSWNIDFLPWDEKEFKWRRIKKPGSDALLKEIYNVLSKCDEIVIATDDDPSGEGELLAWEILSELKLRPRKYSRMYFPDEAAGNIQKAFVSRKEIPSMDKDMDYIKALYRTKWDFISIQFTRIATIFGDGRSVLRQGRLKSAMVWLVGEQLKAVSEYKKTPFYQTRFKDENGNVYTNNSEEKYKNKSDVPSKYKPSGVVVDSKEIKSQPPGKLLDLAALSSILSAKGIKASELLATYQKMYEDQIVSYPRTEDKKITIDQFNELLPKIDAIANVVGVKTSLLTHRIPRKTHISTGCAHGANRPGPVVPKSLADLKKYGKGAAEIYTTLAKNYLAMLAEDYEYEFQKGHIEMYPEFIGKIAVPKKIGYKAVFNYADDDEEKTIGKELGKTASPFIHEGFAKKPTVPTQKWLMKQLEKYDVGTGATRVSTYSEVTDESAKFPLLVDKKGKITMTQCGEMSYRILPGTNIGNIKITEQVMLNMKEIAAGKSDPEKLLAEIRELVKHDIEVMKKNGAAMRTALSIKPVEIKDKVVGEWKGKTIRISSVWGGHTFTNEELNDLFAGKSIKLTGIRSKEGNVYNVIGKLAEQEYKGHKFIGFQREKYV</sequence>
<dbReference type="EC" id="5.99.1.2" evidence="6"/>
<dbReference type="PROSITE" id="PS50880">
    <property type="entry name" value="TOPRIM"/>
    <property type="match status" value="1"/>
</dbReference>
<dbReference type="Gene3D" id="1.10.460.10">
    <property type="entry name" value="Topoisomerase I, domain 2"/>
    <property type="match status" value="1"/>
</dbReference>
<dbReference type="GO" id="GO:0006281">
    <property type="term" value="P:DNA repair"/>
    <property type="evidence" value="ECO:0007669"/>
    <property type="project" value="TreeGrafter"/>
</dbReference>
<accession>E6UJG2</accession>
<dbReference type="GO" id="GO:0006310">
    <property type="term" value="P:DNA recombination"/>
    <property type="evidence" value="ECO:0007669"/>
    <property type="project" value="TreeGrafter"/>
</dbReference>
<evidence type="ECO:0000256" key="1">
    <source>
        <dbReference type="ARBA" id="ARBA00023029"/>
    </source>
</evidence>
<name>E6UJG2_RUMA7</name>
<dbReference type="PRINTS" id="PR00417">
    <property type="entry name" value="PRTPISMRASEI"/>
</dbReference>
<dbReference type="RefSeq" id="WP_013483358.1">
    <property type="nucleotide sequence ID" value="NC_014824.1"/>
</dbReference>
<organism evidence="6 7">
    <name type="scientific">Ruminococcus albus (strain ATCC 27210 / DSM 20455 / JCM 14654 / NCDO 2250 / 7)</name>
    <dbReference type="NCBI Taxonomy" id="697329"/>
    <lineage>
        <taxon>Bacteria</taxon>
        <taxon>Bacillati</taxon>
        <taxon>Bacillota</taxon>
        <taxon>Clostridia</taxon>
        <taxon>Eubacteriales</taxon>
        <taxon>Oscillospiraceae</taxon>
        <taxon>Ruminococcus</taxon>
    </lineage>
</organism>
<evidence type="ECO:0000259" key="4">
    <source>
        <dbReference type="PROSITE" id="PS50880"/>
    </source>
</evidence>
<dbReference type="InterPro" id="IPR013825">
    <property type="entry name" value="Topo_IA_cen_sub2"/>
</dbReference>
<keyword evidence="1" id="KW-0799">Topoisomerase</keyword>
<dbReference type="eggNOG" id="COG0550">
    <property type="taxonomic scope" value="Bacteria"/>
</dbReference>
<dbReference type="AlphaFoldDB" id="E6UJG2"/>
<dbReference type="InterPro" id="IPR000380">
    <property type="entry name" value="Topo_IA"/>
</dbReference>
<dbReference type="InterPro" id="IPR006171">
    <property type="entry name" value="TOPRIM_dom"/>
</dbReference>
<dbReference type="HOGENOM" id="CLU_372475_0_0_9"/>
<dbReference type="CDD" id="cd01028">
    <property type="entry name" value="TOPRIM_TopoIA"/>
    <property type="match status" value="1"/>
</dbReference>
<dbReference type="GO" id="GO:0006265">
    <property type="term" value="P:DNA topological change"/>
    <property type="evidence" value="ECO:0007669"/>
    <property type="project" value="InterPro"/>
</dbReference>
<dbReference type="PROSITE" id="PS52039">
    <property type="entry name" value="TOPO_IA_2"/>
    <property type="match status" value="1"/>
</dbReference>
<dbReference type="InterPro" id="IPR013824">
    <property type="entry name" value="Topo_IA_cen_sub1"/>
</dbReference>
<evidence type="ECO:0000313" key="7">
    <source>
        <dbReference type="Proteomes" id="UP000006919"/>
    </source>
</evidence>
<dbReference type="Gene3D" id="3.40.50.140">
    <property type="match status" value="1"/>
</dbReference>
<geneLocation type="plasmid" evidence="6 7">
    <name>pRUMAL01</name>
</geneLocation>
<dbReference type="OrthoDB" id="9803554at2"/>
<evidence type="ECO:0000259" key="5">
    <source>
        <dbReference type="PROSITE" id="PS52039"/>
    </source>
</evidence>
<dbReference type="Gene3D" id="2.70.20.10">
    <property type="entry name" value="Topoisomerase I, domain 3"/>
    <property type="match status" value="1"/>
</dbReference>
<proteinExistence type="predicted"/>
<dbReference type="SUPFAM" id="SSF56712">
    <property type="entry name" value="Prokaryotic type I DNA topoisomerase"/>
    <property type="match status" value="1"/>
</dbReference>
<evidence type="ECO:0000256" key="3">
    <source>
        <dbReference type="ARBA" id="ARBA00023235"/>
    </source>
</evidence>
<feature type="domain" description="Toprim" evidence="4">
    <location>
        <begin position="1"/>
        <end position="140"/>
    </location>
</feature>
<keyword evidence="3 6" id="KW-0413">Isomerase</keyword>
<protein>
    <submittedName>
        <fullName evidence="6">DNA topoisomerase</fullName>
        <ecNumber evidence="6">5.99.1.2</ecNumber>
    </submittedName>
</protein>
<dbReference type="Proteomes" id="UP000006919">
    <property type="component" value="Plasmid pRUMAL01"/>
</dbReference>
<keyword evidence="6" id="KW-0614">Plasmid</keyword>
<dbReference type="GO" id="GO:0003677">
    <property type="term" value="F:DNA binding"/>
    <property type="evidence" value="ECO:0007669"/>
    <property type="project" value="UniProtKB-KW"/>
</dbReference>
<keyword evidence="2" id="KW-0238">DNA-binding</keyword>
<gene>
    <name evidence="6" type="ordered locus">Rumal_3346</name>
</gene>
<evidence type="ECO:0000313" key="6">
    <source>
        <dbReference type="EMBL" id="ADU23808.1"/>
    </source>
</evidence>
<dbReference type="InterPro" id="IPR003602">
    <property type="entry name" value="Topo_IA_DNA-bd_dom"/>
</dbReference>
<reference evidence="7" key="1">
    <citation type="journal article" date="2011" name="J. Bacteriol.">
        <title>Complete genome of the cellulolytic ruminal bacterium Ruminococcus albus 7.</title>
        <authorList>
            <person name="Suen G."/>
            <person name="Stevenson D.M."/>
            <person name="Bruce D.C."/>
            <person name="Chertkov O."/>
            <person name="Copeland A."/>
            <person name="Cheng J.F."/>
            <person name="Detter C."/>
            <person name="Detter J.C."/>
            <person name="Goodwin L.A."/>
            <person name="Han C.S."/>
            <person name="Hauser L.J."/>
            <person name="Ivanova N.N."/>
            <person name="Kyrpides N.C."/>
            <person name="Land M.L."/>
            <person name="Lapidus A."/>
            <person name="Lucas S."/>
            <person name="Ovchinnikova G."/>
            <person name="Pitluck S."/>
            <person name="Tapia R."/>
            <person name="Woyke T."/>
            <person name="Boyum J."/>
            <person name="Mead D."/>
            <person name="Weimer P.J."/>
        </authorList>
    </citation>
    <scope>NUCLEOTIDE SEQUENCE [LARGE SCALE GENOMIC DNA]</scope>
    <source>
        <strain evidence="7">ATCC 27210 / DSM 20455 / JCM 14654 / NCDO 2250 / 7</strain>
        <plasmid evidence="7">pRUMAL01</plasmid>
    </source>
</reference>
<dbReference type="SMART" id="SM00437">
    <property type="entry name" value="TOP1Ac"/>
    <property type="match status" value="1"/>
</dbReference>
<dbReference type="GO" id="GO:0043597">
    <property type="term" value="C:cytoplasmic replication fork"/>
    <property type="evidence" value="ECO:0007669"/>
    <property type="project" value="TreeGrafter"/>
</dbReference>
<dbReference type="Pfam" id="PF01751">
    <property type="entry name" value="Toprim"/>
    <property type="match status" value="1"/>
</dbReference>
<dbReference type="InterPro" id="IPR013826">
    <property type="entry name" value="Topo_IA_cen_sub3"/>
</dbReference>
<dbReference type="GO" id="GO:0003917">
    <property type="term" value="F:DNA topoisomerase type I (single strand cut, ATP-independent) activity"/>
    <property type="evidence" value="ECO:0007669"/>
    <property type="project" value="InterPro"/>
</dbReference>
<dbReference type="InterPro" id="IPR013497">
    <property type="entry name" value="Topo_IA_cen"/>
</dbReference>
<dbReference type="EMBL" id="CP002404">
    <property type="protein sequence ID" value="ADU23808.1"/>
    <property type="molecule type" value="Genomic_DNA"/>
</dbReference>